<dbReference type="PANTHER" id="PTHR23523">
    <property type="match status" value="1"/>
</dbReference>
<dbReference type="GO" id="GO:0022857">
    <property type="term" value="F:transmembrane transporter activity"/>
    <property type="evidence" value="ECO:0007669"/>
    <property type="project" value="InterPro"/>
</dbReference>
<feature type="transmembrane region" description="Helical" evidence="6">
    <location>
        <begin position="76"/>
        <end position="93"/>
    </location>
</feature>
<keyword evidence="2" id="KW-0813">Transport</keyword>
<dbReference type="PANTHER" id="PTHR23523:SF1">
    <property type="entry name" value="CYANATE TRANSPORT PROTEIN CYNX"/>
    <property type="match status" value="1"/>
</dbReference>
<evidence type="ECO:0000313" key="8">
    <source>
        <dbReference type="EMBL" id="SPU00332.1"/>
    </source>
</evidence>
<feature type="transmembrane region" description="Helical" evidence="6">
    <location>
        <begin position="298"/>
        <end position="318"/>
    </location>
</feature>
<feature type="transmembrane region" description="Helical" evidence="6">
    <location>
        <begin position="210"/>
        <end position="233"/>
    </location>
</feature>
<dbReference type="InterPro" id="IPR036259">
    <property type="entry name" value="MFS_trans_sf"/>
</dbReference>
<keyword evidence="4 6" id="KW-1133">Transmembrane helix</keyword>
<dbReference type="AlphaFoldDB" id="A0A2X0ZFA8"/>
<feature type="transmembrane region" description="Helical" evidence="6">
    <location>
        <begin position="7"/>
        <end position="24"/>
    </location>
</feature>
<dbReference type="InterPro" id="IPR052524">
    <property type="entry name" value="MFS_Cyanate_Porter"/>
</dbReference>
<evidence type="ECO:0000313" key="9">
    <source>
        <dbReference type="Proteomes" id="UP000251431"/>
    </source>
</evidence>
<reference evidence="8 9" key="1">
    <citation type="submission" date="2018-06" db="EMBL/GenBank/DDBJ databases">
        <authorList>
            <consortium name="Pathogen Informatics"/>
            <person name="Doyle S."/>
        </authorList>
    </citation>
    <scope>NUCLEOTIDE SEQUENCE [LARGE SCALE GENOMIC DNA]</scope>
    <source>
        <strain evidence="8 9">NCTC7582</strain>
    </source>
</reference>
<evidence type="ECO:0000256" key="6">
    <source>
        <dbReference type="SAM" id="Phobius"/>
    </source>
</evidence>
<feature type="transmembrane region" description="Helical" evidence="6">
    <location>
        <begin position="330"/>
        <end position="351"/>
    </location>
</feature>
<evidence type="ECO:0000259" key="7">
    <source>
        <dbReference type="PROSITE" id="PS50850"/>
    </source>
</evidence>
<feature type="transmembrane region" description="Helical" evidence="6">
    <location>
        <begin position="357"/>
        <end position="380"/>
    </location>
</feature>
<dbReference type="PROSITE" id="PS50850">
    <property type="entry name" value="MFS"/>
    <property type="match status" value="1"/>
</dbReference>
<keyword evidence="3 6" id="KW-0812">Transmembrane</keyword>
<proteinExistence type="predicted"/>
<feature type="transmembrane region" description="Helical" evidence="6">
    <location>
        <begin position="274"/>
        <end position="292"/>
    </location>
</feature>
<dbReference type="GO" id="GO:0005886">
    <property type="term" value="C:plasma membrane"/>
    <property type="evidence" value="ECO:0007669"/>
    <property type="project" value="UniProtKB-SubCell"/>
</dbReference>
<dbReference type="EMBL" id="UAQE01000001">
    <property type="protein sequence ID" value="SPU00332.1"/>
    <property type="molecule type" value="Genomic_DNA"/>
</dbReference>
<feature type="transmembrane region" description="Helical" evidence="6">
    <location>
        <begin position="245"/>
        <end position="267"/>
    </location>
</feature>
<name>A0A2X0ZFA8_9BACI</name>
<feature type="transmembrane region" description="Helical" evidence="6">
    <location>
        <begin position="44"/>
        <end position="64"/>
    </location>
</feature>
<evidence type="ECO:0000256" key="1">
    <source>
        <dbReference type="ARBA" id="ARBA00004651"/>
    </source>
</evidence>
<feature type="transmembrane region" description="Helical" evidence="6">
    <location>
        <begin position="132"/>
        <end position="153"/>
    </location>
</feature>
<dbReference type="InterPro" id="IPR020846">
    <property type="entry name" value="MFS_dom"/>
</dbReference>
<dbReference type="RefSeq" id="WP_112117714.1">
    <property type="nucleotide sequence ID" value="NZ_UAQE01000001.1"/>
</dbReference>
<feature type="transmembrane region" description="Helical" evidence="6">
    <location>
        <begin position="99"/>
        <end position="120"/>
    </location>
</feature>
<sequence>MNIKHKIVPIIAIILASFNLRPVITSVSPLLGTISQTLHMSAATASLLTSLAVLCMGLFAPFAIKLANRWSIERTIAYALILIGLATATRYFANTAWVMLVTALLSGIGIAIVGPLLSGYIKEKFANPSRVVGIYSLALVVGAALGSGLSIPLSNFFHSWQASSASWAILALIALFFWWKPIEQKAVTASVTNSPSKSNSVKQMLMNQKAWLLTGFFGLMAFMFYTIMAWLPPIAENLGYSKHDAGMMLTLLTIAQMPATFLVPILNNRFQHRAVWLVGSSSLELIGLLMLLFSYNPWLSSILIGLGAGGLFSLGLTLPIDEAKDIHEASFLAAMTQSVGFVFAALGPFFVGLVRDFTGNFTTAIIGMIIIVLVMILIQLKIGNQKQPQMHHIHMKKTTF</sequence>
<evidence type="ECO:0000256" key="2">
    <source>
        <dbReference type="ARBA" id="ARBA00022448"/>
    </source>
</evidence>
<dbReference type="SUPFAM" id="SSF103473">
    <property type="entry name" value="MFS general substrate transporter"/>
    <property type="match status" value="1"/>
</dbReference>
<accession>A0A2X0ZFA8</accession>
<evidence type="ECO:0000256" key="3">
    <source>
        <dbReference type="ARBA" id="ARBA00022692"/>
    </source>
</evidence>
<feature type="domain" description="Major facilitator superfamily (MFS) profile" evidence="7">
    <location>
        <begin position="5"/>
        <end position="387"/>
    </location>
</feature>
<keyword evidence="5 6" id="KW-0472">Membrane</keyword>
<dbReference type="InterPro" id="IPR011701">
    <property type="entry name" value="MFS"/>
</dbReference>
<evidence type="ECO:0000256" key="5">
    <source>
        <dbReference type="ARBA" id="ARBA00023136"/>
    </source>
</evidence>
<evidence type="ECO:0000256" key="4">
    <source>
        <dbReference type="ARBA" id="ARBA00022989"/>
    </source>
</evidence>
<organism evidence="8 9">
    <name type="scientific">Lysinibacillus capsici</name>
    <dbReference type="NCBI Taxonomy" id="2115968"/>
    <lineage>
        <taxon>Bacteria</taxon>
        <taxon>Bacillati</taxon>
        <taxon>Bacillota</taxon>
        <taxon>Bacilli</taxon>
        <taxon>Bacillales</taxon>
        <taxon>Bacillaceae</taxon>
        <taxon>Lysinibacillus</taxon>
    </lineage>
</organism>
<gene>
    <name evidence="8" type="primary">yeaN_2</name>
    <name evidence="8" type="ORF">NCTC7582_03216</name>
</gene>
<feature type="transmembrane region" description="Helical" evidence="6">
    <location>
        <begin position="159"/>
        <end position="179"/>
    </location>
</feature>
<dbReference type="Proteomes" id="UP000251431">
    <property type="component" value="Unassembled WGS sequence"/>
</dbReference>
<dbReference type="Gene3D" id="1.20.1250.20">
    <property type="entry name" value="MFS general substrate transporter like domains"/>
    <property type="match status" value="2"/>
</dbReference>
<comment type="subcellular location">
    <subcellularLocation>
        <location evidence="1">Cell membrane</location>
        <topology evidence="1">Multi-pass membrane protein</topology>
    </subcellularLocation>
</comment>
<protein>
    <submittedName>
        <fullName evidence="8">Major facilitator transporter</fullName>
    </submittedName>
</protein>
<dbReference type="Pfam" id="PF07690">
    <property type="entry name" value="MFS_1"/>
    <property type="match status" value="1"/>
</dbReference>